<dbReference type="Proteomes" id="UP000694843">
    <property type="component" value="Unplaced"/>
</dbReference>
<dbReference type="GO" id="GO:0012505">
    <property type="term" value="C:endomembrane system"/>
    <property type="evidence" value="ECO:0007669"/>
    <property type="project" value="TreeGrafter"/>
</dbReference>
<evidence type="ECO:0000256" key="1">
    <source>
        <dbReference type="ARBA" id="ARBA00007478"/>
    </source>
</evidence>
<dbReference type="AlphaFoldDB" id="A0A8B7P8K0"/>
<organism evidence="3 4">
    <name type="scientific">Hyalella azteca</name>
    <name type="common">Amphipod</name>
    <dbReference type="NCBI Taxonomy" id="294128"/>
    <lineage>
        <taxon>Eukaryota</taxon>
        <taxon>Metazoa</taxon>
        <taxon>Ecdysozoa</taxon>
        <taxon>Arthropoda</taxon>
        <taxon>Crustacea</taxon>
        <taxon>Multicrustacea</taxon>
        <taxon>Malacostraca</taxon>
        <taxon>Eumalacostraca</taxon>
        <taxon>Peracarida</taxon>
        <taxon>Amphipoda</taxon>
        <taxon>Senticaudata</taxon>
        <taxon>Talitrida</taxon>
        <taxon>Talitroidea</taxon>
        <taxon>Hyalellidae</taxon>
        <taxon>Hyalella</taxon>
    </lineage>
</organism>
<dbReference type="RefSeq" id="XP_018022373.1">
    <property type="nucleotide sequence ID" value="XM_018166884.1"/>
</dbReference>
<dbReference type="GeneID" id="108678462"/>
<accession>A0A8B7P8K0</accession>
<sequence>MDEEVEELPIDIHLNKLVHFIVSRQHAKKDWAETTRVVREQINAAIQDMPEHPEILKLLSGTYINYFHCLKIVKILKQTEADSKNILGWYTSQRMKDWQAVVKQYEKGGAYLAESGHLLHQYIAHEIPGIQGQLSRCTQIQQECDKREADLHKMAQNSQKAYQRQCKQLGIEGIDVRRELIDQLKELPAELKRIGQTFSEVSSAAKFYLSFVAFTCDGKYQDSLTMLLYIAEHGDVTTYQYLHGEEPLSIESPLDSLLSSTQQSKGDALGDADAGGIDFGDADAGGIDFGDADAGGIDFGDADAGGIELTSNSAADGAIDFGDNDGGEIDFGDHQTSDIKLGDAEQIDWSAADIADITVEASGVSGGVARGSEALSLLLNPSTRVRILANLYELEAFLGYRLVEMTSAEESLVALNLWDDAPKNLQMVTASTIESQLKLVQKIIADLTTPKILQLFLISESHRYVDRLTETLRKLEQRSVVCPATLATLQQRRQHAQEQQQQLTKKLQQTKTAAKSLVLQLQDAISSKYNGRMVNIMGARQNL</sequence>
<proteinExistence type="inferred from homology"/>
<feature type="coiled-coil region" evidence="2">
    <location>
        <begin position="458"/>
        <end position="513"/>
    </location>
</feature>
<gene>
    <name evidence="4" type="primary">LOC108678462</name>
</gene>
<evidence type="ECO:0000313" key="3">
    <source>
        <dbReference type="Proteomes" id="UP000694843"/>
    </source>
</evidence>
<keyword evidence="2" id="KW-0175">Coiled coil</keyword>
<keyword evidence="3" id="KW-1185">Reference proteome</keyword>
<dbReference type="Pfam" id="PF05600">
    <property type="entry name" value="CDK5RAP3"/>
    <property type="match status" value="1"/>
</dbReference>
<dbReference type="PANTHER" id="PTHR14894">
    <property type="entry name" value="CDK5 REGULATORY SUBUNIT-ASSOCIATED PROTEIN 3"/>
    <property type="match status" value="1"/>
</dbReference>
<reference evidence="4" key="1">
    <citation type="submission" date="2025-08" db="UniProtKB">
        <authorList>
            <consortium name="RefSeq"/>
        </authorList>
    </citation>
    <scope>IDENTIFICATION</scope>
    <source>
        <tissue evidence="4">Whole organism</tissue>
    </source>
</reference>
<name>A0A8B7P8K0_HYAAZ</name>
<comment type="similarity">
    <text evidence="1">Belongs to the CDK5RAP3 family.</text>
</comment>
<dbReference type="PANTHER" id="PTHR14894:SF0">
    <property type="entry name" value="CDK5 REGULATORY SUBUNIT-ASSOCIATED PROTEIN 3"/>
    <property type="match status" value="1"/>
</dbReference>
<dbReference type="GO" id="GO:0007346">
    <property type="term" value="P:regulation of mitotic cell cycle"/>
    <property type="evidence" value="ECO:0007669"/>
    <property type="project" value="TreeGrafter"/>
</dbReference>
<protein>
    <submittedName>
        <fullName evidence="4">CDK5 regulatory subunit-associated protein 3 isoform X1</fullName>
    </submittedName>
</protein>
<dbReference type="InterPro" id="IPR008491">
    <property type="entry name" value="CDK5RAP3"/>
</dbReference>
<evidence type="ECO:0000313" key="4">
    <source>
        <dbReference type="RefSeq" id="XP_018022373.1"/>
    </source>
</evidence>
<dbReference type="OMA" id="CRLYEKN"/>
<dbReference type="KEGG" id="hazt:108678462"/>
<dbReference type="OrthoDB" id="340432at2759"/>
<evidence type="ECO:0000256" key="2">
    <source>
        <dbReference type="SAM" id="Coils"/>
    </source>
</evidence>